<dbReference type="AlphaFoldDB" id="A0AAV3UPA9"/>
<keyword evidence="2" id="KW-1185">Reference proteome</keyword>
<name>A0AAV3UPA9_9EURY</name>
<dbReference type="EMBL" id="BAABKX010000018">
    <property type="protein sequence ID" value="GAA5060248.1"/>
    <property type="molecule type" value="Genomic_DNA"/>
</dbReference>
<evidence type="ECO:0000313" key="1">
    <source>
        <dbReference type="EMBL" id="GAA5060248.1"/>
    </source>
</evidence>
<accession>A0AAV3UPA9</accession>
<evidence type="ECO:0000313" key="2">
    <source>
        <dbReference type="Proteomes" id="UP001501729"/>
    </source>
</evidence>
<reference evidence="1 2" key="1">
    <citation type="journal article" date="2019" name="Int. J. Syst. Evol. Microbiol.">
        <title>The Global Catalogue of Microorganisms (GCM) 10K type strain sequencing project: providing services to taxonomists for standard genome sequencing and annotation.</title>
        <authorList>
            <consortium name="The Broad Institute Genomics Platform"/>
            <consortium name="The Broad Institute Genome Sequencing Center for Infectious Disease"/>
            <person name="Wu L."/>
            <person name="Ma J."/>
        </authorList>
    </citation>
    <scope>NUCLEOTIDE SEQUENCE [LARGE SCALE GENOMIC DNA]</scope>
    <source>
        <strain evidence="1 2">JCM 17504</strain>
    </source>
</reference>
<proteinExistence type="predicted"/>
<comment type="caution">
    <text evidence="1">The sequence shown here is derived from an EMBL/GenBank/DDBJ whole genome shotgun (WGS) entry which is preliminary data.</text>
</comment>
<sequence length="54" mass="6052">MDSYVVIAICNFNSHHRCSAVSWADTRRTPWIEHTNIVVGFTLDDVSVAADTND</sequence>
<dbReference type="Proteomes" id="UP001501729">
    <property type="component" value="Unassembled WGS sequence"/>
</dbReference>
<gene>
    <name evidence="1" type="ORF">GCM10025751_45180</name>
</gene>
<protein>
    <submittedName>
        <fullName evidence="1">Uncharacterized protein</fullName>
    </submittedName>
</protein>
<organism evidence="1 2">
    <name type="scientific">Haladaptatus pallidirubidus</name>
    <dbReference type="NCBI Taxonomy" id="1008152"/>
    <lineage>
        <taxon>Archaea</taxon>
        <taxon>Methanobacteriati</taxon>
        <taxon>Methanobacteriota</taxon>
        <taxon>Stenosarchaea group</taxon>
        <taxon>Halobacteria</taxon>
        <taxon>Halobacteriales</taxon>
        <taxon>Haladaptataceae</taxon>
        <taxon>Haladaptatus</taxon>
    </lineage>
</organism>